<evidence type="ECO:0000313" key="2">
    <source>
        <dbReference type="EMBL" id="TKX25077.1"/>
    </source>
</evidence>
<gene>
    <name evidence="2" type="ORF">C1H76_2663</name>
</gene>
<dbReference type="AlphaFoldDB" id="A0A4U7BB52"/>
<dbReference type="EMBL" id="PTQR01000032">
    <property type="protein sequence ID" value="TKX25077.1"/>
    <property type="molecule type" value="Genomic_DNA"/>
</dbReference>
<feature type="region of interest" description="Disordered" evidence="1">
    <location>
        <begin position="53"/>
        <end position="81"/>
    </location>
</feature>
<sequence>MACVLITFPGLHDEMADTMHEVDEAKSVLFEPSLTGFHFWKLDQRILQEATVDEGLDKEGVEEEKPWQEKSGQEEPGEEEL</sequence>
<name>A0A4U7BB52_9PEZI</name>
<feature type="compositionally biased region" description="Basic and acidic residues" evidence="1">
    <location>
        <begin position="55"/>
        <end position="73"/>
    </location>
</feature>
<dbReference type="Proteomes" id="UP000308133">
    <property type="component" value="Unassembled WGS sequence"/>
</dbReference>
<reference evidence="2 3" key="1">
    <citation type="submission" date="2018-02" db="EMBL/GenBank/DDBJ databases">
        <title>Draft genome sequences of Elsinoe sp., causing black scab on jojoba.</title>
        <authorList>
            <person name="Stodart B."/>
            <person name="Jeffress S."/>
            <person name="Ash G."/>
            <person name="Arun Chinnappa K."/>
        </authorList>
    </citation>
    <scope>NUCLEOTIDE SEQUENCE [LARGE SCALE GENOMIC DNA]</scope>
    <source>
        <strain evidence="2 3">Hillstone_2</strain>
    </source>
</reference>
<evidence type="ECO:0000256" key="1">
    <source>
        <dbReference type="SAM" id="MobiDB-lite"/>
    </source>
</evidence>
<protein>
    <submittedName>
        <fullName evidence="2">Uncharacterized protein</fullName>
    </submittedName>
</protein>
<organism evidence="2 3">
    <name type="scientific">Elsinoe australis</name>
    <dbReference type="NCBI Taxonomy" id="40998"/>
    <lineage>
        <taxon>Eukaryota</taxon>
        <taxon>Fungi</taxon>
        <taxon>Dikarya</taxon>
        <taxon>Ascomycota</taxon>
        <taxon>Pezizomycotina</taxon>
        <taxon>Dothideomycetes</taxon>
        <taxon>Dothideomycetidae</taxon>
        <taxon>Myriangiales</taxon>
        <taxon>Elsinoaceae</taxon>
        <taxon>Elsinoe</taxon>
    </lineage>
</organism>
<evidence type="ECO:0000313" key="3">
    <source>
        <dbReference type="Proteomes" id="UP000308133"/>
    </source>
</evidence>
<proteinExistence type="predicted"/>
<accession>A0A4U7BB52</accession>
<comment type="caution">
    <text evidence="2">The sequence shown here is derived from an EMBL/GenBank/DDBJ whole genome shotgun (WGS) entry which is preliminary data.</text>
</comment>